<proteinExistence type="predicted"/>
<reference evidence="1 2" key="1">
    <citation type="submission" date="2019-10" db="EMBL/GenBank/DDBJ databases">
        <title>Genomic and transcriptomic insights into the perfect genentic adaptation of a filamentous nitrogen-fixing cyanobacterium to rice fields.</title>
        <authorList>
            <person name="Chen Z."/>
        </authorList>
    </citation>
    <scope>NUCLEOTIDE SEQUENCE [LARGE SCALE GENOMIC DNA]</scope>
    <source>
        <strain evidence="1">CCNUC1</strain>
    </source>
</reference>
<accession>A0A5P8W6S9</accession>
<evidence type="ECO:0000313" key="1">
    <source>
        <dbReference type="EMBL" id="QFS48282.1"/>
    </source>
</evidence>
<organism evidence="1 2">
    <name type="scientific">Nostoc sphaeroides CCNUC1</name>
    <dbReference type="NCBI Taxonomy" id="2653204"/>
    <lineage>
        <taxon>Bacteria</taxon>
        <taxon>Bacillati</taxon>
        <taxon>Cyanobacteriota</taxon>
        <taxon>Cyanophyceae</taxon>
        <taxon>Nostocales</taxon>
        <taxon>Nostocaceae</taxon>
        <taxon>Nostoc</taxon>
    </lineage>
</organism>
<sequence length="38" mass="4454">MKEILETSPIKNEDGVPLMPIMPVSKFTAMLRRYKEFL</sequence>
<dbReference type="AlphaFoldDB" id="A0A5P8W6S9"/>
<name>A0A5P8W6S9_9NOSO</name>
<dbReference type="Proteomes" id="UP000326678">
    <property type="component" value="Chromosome Gxm1"/>
</dbReference>
<protein>
    <submittedName>
        <fullName evidence="1">Uncharacterized protein</fullName>
    </submittedName>
</protein>
<dbReference type="KEGG" id="nsh:GXM_05774"/>
<evidence type="ECO:0000313" key="2">
    <source>
        <dbReference type="Proteomes" id="UP000326678"/>
    </source>
</evidence>
<dbReference type="EMBL" id="CP045226">
    <property type="protein sequence ID" value="QFS48282.1"/>
    <property type="molecule type" value="Genomic_DNA"/>
</dbReference>
<keyword evidence="2" id="KW-1185">Reference proteome</keyword>
<gene>
    <name evidence="1" type="ORF">GXM_05774</name>
</gene>